<dbReference type="NCBIfam" id="TIGR02538">
    <property type="entry name" value="type_IV_pilB"/>
    <property type="match status" value="1"/>
</dbReference>
<protein>
    <submittedName>
        <fullName evidence="7">Type IV-A pilus assembly ATPase PilB</fullName>
    </submittedName>
</protein>
<dbReference type="Proteomes" id="UP000253250">
    <property type="component" value="Unassembled WGS sequence"/>
</dbReference>
<sequence length="562" mass="61217">MTGLAARLVRDQLLTPAEVERLNAESQTNKVSFVTRLVESKKLDALTIAKAASEEFGIPLLDISAFDSETFPIKLVDAKLIRRHRVLPIFKRGNRLFVAVADPTNLTALDEIKFNTGLLPEPLLVEEGKLGQLIDRNLSDPGDSLADMAVSESLEGIDAGGDGAEPADAVAESDINDKPIVRFVNKILLDAINRGASDIHIEPYERTYRVRFRTDGVLQEVAAPPIALAARIAARVKILARLDISERRIPQDGRMKIRVSKTRAIDFRVSTLPTLFGEKVVMRLLDPASASLGVDKLGFESDQKAIYLEAIERPYGMVLVTGPTGSGKTVTLYTALNILNTPDRNISTAEDPVEINLAGINQVNINERAKLTFATALRAFLRQDPDIIMVGEIRDLETAEIAIKAAQTGHMVISTLHTNDAPQTLGRLVNMGVPPFNIASAVNLIIAQRLARRLCVHCRKPLELPEPVLRRAGFRAEDILGLKIFGPGGCDQCNGGYKGRVGIYQVMPVSPAIGQIIMNGGNANDIAEQAQKDGVSDLRQSGLKKVRDGITSLEEVERVTNE</sequence>
<dbReference type="Gene3D" id="3.30.450.90">
    <property type="match status" value="1"/>
</dbReference>
<dbReference type="GO" id="GO:0009297">
    <property type="term" value="P:pilus assembly"/>
    <property type="evidence" value="ECO:0007669"/>
    <property type="project" value="InterPro"/>
</dbReference>
<dbReference type="CDD" id="cd01129">
    <property type="entry name" value="PulE-GspE-like"/>
    <property type="match status" value="1"/>
</dbReference>
<dbReference type="OrthoDB" id="9804785at2"/>
<accession>A0A368HI68</accession>
<evidence type="ECO:0000256" key="3">
    <source>
        <dbReference type="ARBA" id="ARBA00022490"/>
    </source>
</evidence>
<feature type="domain" description="Bacterial type II secretion system protein E" evidence="6">
    <location>
        <begin position="381"/>
        <end position="395"/>
    </location>
</feature>
<dbReference type="Gene3D" id="3.30.300.160">
    <property type="entry name" value="Type II secretion system, protein E, N-terminal domain"/>
    <property type="match status" value="1"/>
</dbReference>
<comment type="subcellular location">
    <subcellularLocation>
        <location evidence="1">Cytoplasm</location>
    </subcellularLocation>
</comment>
<dbReference type="FunFam" id="3.40.50.300:FF:000398">
    <property type="entry name" value="Type IV pilus assembly ATPase PilB"/>
    <property type="match status" value="1"/>
</dbReference>
<dbReference type="GO" id="GO:0016887">
    <property type="term" value="F:ATP hydrolysis activity"/>
    <property type="evidence" value="ECO:0007669"/>
    <property type="project" value="InterPro"/>
</dbReference>
<keyword evidence="3" id="KW-0963">Cytoplasm</keyword>
<name>A0A368HI68_9GAMM</name>
<dbReference type="GO" id="GO:0005886">
    <property type="term" value="C:plasma membrane"/>
    <property type="evidence" value="ECO:0007669"/>
    <property type="project" value="TreeGrafter"/>
</dbReference>
<evidence type="ECO:0000256" key="1">
    <source>
        <dbReference type="ARBA" id="ARBA00004496"/>
    </source>
</evidence>
<dbReference type="EMBL" id="PSYR01000002">
    <property type="protein sequence ID" value="RCN57220.1"/>
    <property type="molecule type" value="Genomic_DNA"/>
</dbReference>
<dbReference type="InterPro" id="IPR027417">
    <property type="entry name" value="P-loop_NTPase"/>
</dbReference>
<comment type="similarity">
    <text evidence="2">Belongs to the GSP E family.</text>
</comment>
<dbReference type="GO" id="GO:0005737">
    <property type="term" value="C:cytoplasm"/>
    <property type="evidence" value="ECO:0007669"/>
    <property type="project" value="UniProtKB-SubCell"/>
</dbReference>
<proteinExistence type="inferred from homology"/>
<dbReference type="AlphaFoldDB" id="A0A368HI68"/>
<reference evidence="7 8" key="1">
    <citation type="submission" date="2018-02" db="EMBL/GenBank/DDBJ databases">
        <title>Insights into the biology of acidophilic members of the Acidiferrobacteraceae family derived from comparative genomic analyses.</title>
        <authorList>
            <person name="Issotta F."/>
            <person name="Thyssen C."/>
            <person name="Mena C."/>
            <person name="Moya A."/>
            <person name="Bellenberg S."/>
            <person name="Sproer C."/>
            <person name="Covarrubias P.C."/>
            <person name="Sand W."/>
            <person name="Quatrini R."/>
            <person name="Vera M."/>
        </authorList>
    </citation>
    <scope>NUCLEOTIDE SEQUENCE [LARGE SCALE GENOMIC DNA]</scope>
    <source>
        <strain evidence="8">m-1</strain>
    </source>
</reference>
<evidence type="ECO:0000313" key="7">
    <source>
        <dbReference type="EMBL" id="RCN57220.1"/>
    </source>
</evidence>
<gene>
    <name evidence="7" type="primary">pilB</name>
    <name evidence="7" type="ORF">C4900_12620</name>
</gene>
<comment type="caution">
    <text evidence="7">The sequence shown here is derived from an EMBL/GenBank/DDBJ whole genome shotgun (WGS) entry which is preliminary data.</text>
</comment>
<evidence type="ECO:0000256" key="2">
    <source>
        <dbReference type="ARBA" id="ARBA00006611"/>
    </source>
</evidence>
<dbReference type="PANTHER" id="PTHR30258:SF1">
    <property type="entry name" value="PROTEIN TRANSPORT PROTEIN HOFB HOMOLOG"/>
    <property type="match status" value="1"/>
</dbReference>
<organism evidence="7 8">
    <name type="scientific">Acidiferrobacter thiooxydans</name>
    <dbReference type="NCBI Taxonomy" id="163359"/>
    <lineage>
        <taxon>Bacteria</taxon>
        <taxon>Pseudomonadati</taxon>
        <taxon>Pseudomonadota</taxon>
        <taxon>Gammaproteobacteria</taxon>
        <taxon>Acidiferrobacterales</taxon>
        <taxon>Acidiferrobacteraceae</taxon>
        <taxon>Acidiferrobacter</taxon>
    </lineage>
</organism>
<keyword evidence="4" id="KW-0547">Nucleotide-binding</keyword>
<evidence type="ECO:0000256" key="5">
    <source>
        <dbReference type="ARBA" id="ARBA00022840"/>
    </source>
</evidence>
<dbReference type="SUPFAM" id="SSF160246">
    <property type="entry name" value="EspE N-terminal domain-like"/>
    <property type="match status" value="1"/>
</dbReference>
<dbReference type="InterPro" id="IPR007831">
    <property type="entry name" value="T2SS_GspE_N"/>
</dbReference>
<dbReference type="InterPro" id="IPR037257">
    <property type="entry name" value="T2SS_E_N_sf"/>
</dbReference>
<dbReference type="SMART" id="SM00382">
    <property type="entry name" value="AAA"/>
    <property type="match status" value="1"/>
</dbReference>
<dbReference type="PROSITE" id="PS00662">
    <property type="entry name" value="T2SP_E"/>
    <property type="match status" value="1"/>
</dbReference>
<dbReference type="Pfam" id="PF05157">
    <property type="entry name" value="MshEN"/>
    <property type="match status" value="1"/>
</dbReference>
<keyword evidence="8" id="KW-1185">Reference proteome</keyword>
<dbReference type="PANTHER" id="PTHR30258">
    <property type="entry name" value="TYPE II SECRETION SYSTEM PROTEIN GSPE-RELATED"/>
    <property type="match status" value="1"/>
</dbReference>
<dbReference type="GO" id="GO:0005524">
    <property type="term" value="F:ATP binding"/>
    <property type="evidence" value="ECO:0007669"/>
    <property type="project" value="UniProtKB-KW"/>
</dbReference>
<dbReference type="InterPro" id="IPR003593">
    <property type="entry name" value="AAA+_ATPase"/>
</dbReference>
<dbReference type="SUPFAM" id="SSF52540">
    <property type="entry name" value="P-loop containing nucleoside triphosphate hydrolases"/>
    <property type="match status" value="1"/>
</dbReference>
<dbReference type="FunFam" id="3.30.450.90:FF:000001">
    <property type="entry name" value="Type II secretion system ATPase GspE"/>
    <property type="match status" value="1"/>
</dbReference>
<dbReference type="Gene3D" id="3.40.50.300">
    <property type="entry name" value="P-loop containing nucleotide triphosphate hydrolases"/>
    <property type="match status" value="1"/>
</dbReference>
<keyword evidence="5" id="KW-0067">ATP-binding</keyword>
<dbReference type="InterPro" id="IPR013374">
    <property type="entry name" value="ATPase_typ4_pilus-assembl_PilB"/>
</dbReference>
<evidence type="ECO:0000259" key="6">
    <source>
        <dbReference type="PROSITE" id="PS00662"/>
    </source>
</evidence>
<dbReference type="Pfam" id="PF00437">
    <property type="entry name" value="T2SSE"/>
    <property type="match status" value="1"/>
</dbReference>
<evidence type="ECO:0000256" key="4">
    <source>
        <dbReference type="ARBA" id="ARBA00022741"/>
    </source>
</evidence>
<evidence type="ECO:0000313" key="8">
    <source>
        <dbReference type="Proteomes" id="UP000253250"/>
    </source>
</evidence>
<dbReference type="InterPro" id="IPR001482">
    <property type="entry name" value="T2SS/T4SS_dom"/>
</dbReference>